<dbReference type="EMBL" id="LXEN01000020">
    <property type="protein sequence ID" value="OAT36613.1"/>
    <property type="molecule type" value="Genomic_DNA"/>
</dbReference>
<keyword evidence="2" id="KW-1185">Reference proteome</keyword>
<evidence type="ECO:0008006" key="3">
    <source>
        <dbReference type="Google" id="ProtNLM"/>
    </source>
</evidence>
<evidence type="ECO:0000313" key="1">
    <source>
        <dbReference type="EMBL" id="OAT36613.1"/>
    </source>
</evidence>
<protein>
    <recommendedName>
        <fullName evidence="3">Protein DsrB</fullName>
    </recommendedName>
</protein>
<organism evidence="1 2">
    <name type="scientific">Proteus myxofaciens ATCC 19692</name>
    <dbReference type="NCBI Taxonomy" id="1354337"/>
    <lineage>
        <taxon>Bacteria</taxon>
        <taxon>Pseudomonadati</taxon>
        <taxon>Pseudomonadota</taxon>
        <taxon>Gammaproteobacteria</taxon>
        <taxon>Enterobacterales</taxon>
        <taxon>Morganellaceae</taxon>
        <taxon>Proteus</taxon>
    </lineage>
</organism>
<dbReference type="RefSeq" id="WP_066746579.1">
    <property type="nucleotide sequence ID" value="NZ_LXEN01000020.1"/>
</dbReference>
<evidence type="ECO:0000313" key="2">
    <source>
        <dbReference type="Proteomes" id="UP000094023"/>
    </source>
</evidence>
<comment type="caution">
    <text evidence="1">The sequence shown here is derived from an EMBL/GenBank/DDBJ whole genome shotgun (WGS) entry which is preliminary data.</text>
</comment>
<proteinExistence type="predicted"/>
<dbReference type="Proteomes" id="UP000094023">
    <property type="component" value="Unassembled WGS sequence"/>
</dbReference>
<reference evidence="1 2" key="1">
    <citation type="submission" date="2016-04" db="EMBL/GenBank/DDBJ databases">
        <title>ATOL: Assembling a taxonomically balanced genome-scale reconstruction of the evolutionary history of the Enterobacteriaceae.</title>
        <authorList>
            <person name="Plunkett G.III."/>
            <person name="Neeno-Eckwall E.C."/>
            <person name="Glasner J.D."/>
            <person name="Perna N.T."/>
        </authorList>
    </citation>
    <scope>NUCLEOTIDE SEQUENCE [LARGE SCALE GENOMIC DNA]</scope>
    <source>
        <strain evidence="1 2">ATCC 19692</strain>
    </source>
</reference>
<dbReference type="InterPro" id="IPR019717">
    <property type="entry name" value="Dextransucrase_DSRB"/>
</dbReference>
<name>A0A198GHP0_9GAMM</name>
<dbReference type="PATRIC" id="fig|1354337.4.peg.530"/>
<dbReference type="Pfam" id="PF10781">
    <property type="entry name" value="DSRB"/>
    <property type="match status" value="1"/>
</dbReference>
<accession>A0A198GHP0</accession>
<sequence length="64" mass="7224">MQINDEVIVKTDGAEDRIGTVLLIETFNEGTMYLVSLPEYPKGIWFFNEKEGGEGTFVSPIKQK</sequence>
<dbReference type="NCBIfam" id="NF007981">
    <property type="entry name" value="PRK10708.1"/>
    <property type="match status" value="1"/>
</dbReference>
<dbReference type="OrthoDB" id="6548256at2"/>
<gene>
    <name evidence="1" type="ORF">M983_0512</name>
</gene>
<dbReference type="AlphaFoldDB" id="A0A198GHP0"/>